<reference evidence="1" key="1">
    <citation type="journal article" date="2015" name="Nature">
        <title>Complex archaea that bridge the gap between prokaryotes and eukaryotes.</title>
        <authorList>
            <person name="Spang A."/>
            <person name="Saw J.H."/>
            <person name="Jorgensen S.L."/>
            <person name="Zaremba-Niedzwiedzka K."/>
            <person name="Martijn J."/>
            <person name="Lind A.E."/>
            <person name="van Eijk R."/>
            <person name="Schleper C."/>
            <person name="Guy L."/>
            <person name="Ettema T.J."/>
        </authorList>
    </citation>
    <scope>NUCLEOTIDE SEQUENCE</scope>
</reference>
<accession>A0A0F9FX18</accession>
<comment type="caution">
    <text evidence="1">The sequence shown here is derived from an EMBL/GenBank/DDBJ whole genome shotgun (WGS) entry which is preliminary data.</text>
</comment>
<sequence length="135" mass="14554">MTLDNSSETPVRRPSRLASAWMALRGDPVIPVAIRAEWAAWQFELEALSDKVSNAAARLYQRDKRVLDAALARINELEAAAADPKSGSIGPDMAANTGSTWNPDKIALYRKARALTGATVPNANPILETNNVPSD</sequence>
<dbReference type="AlphaFoldDB" id="A0A0F9FX18"/>
<proteinExistence type="predicted"/>
<evidence type="ECO:0000313" key="1">
    <source>
        <dbReference type="EMBL" id="KKL55717.1"/>
    </source>
</evidence>
<gene>
    <name evidence="1" type="ORF">LCGC14_2252620</name>
</gene>
<protein>
    <submittedName>
        <fullName evidence="1">Uncharacterized protein</fullName>
    </submittedName>
</protein>
<dbReference type="EMBL" id="LAZR01030743">
    <property type="protein sequence ID" value="KKL55717.1"/>
    <property type="molecule type" value="Genomic_DNA"/>
</dbReference>
<name>A0A0F9FX18_9ZZZZ</name>
<organism evidence="1">
    <name type="scientific">marine sediment metagenome</name>
    <dbReference type="NCBI Taxonomy" id="412755"/>
    <lineage>
        <taxon>unclassified sequences</taxon>
        <taxon>metagenomes</taxon>
        <taxon>ecological metagenomes</taxon>
    </lineage>
</organism>